<protein>
    <recommendedName>
        <fullName evidence="1">AbiTii domain-containing protein</fullName>
    </recommendedName>
</protein>
<evidence type="ECO:0000259" key="1">
    <source>
        <dbReference type="Pfam" id="PF18864"/>
    </source>
</evidence>
<dbReference type="EMBL" id="CP061171">
    <property type="protein sequence ID" value="QNR85075.1"/>
    <property type="molecule type" value="Genomic_DNA"/>
</dbReference>
<reference evidence="2 3" key="1">
    <citation type="submission" date="2020-09" db="EMBL/GenBank/DDBJ databases">
        <title>Pedobacter sp. SW-16 isolated from soil near Yeocheon.</title>
        <authorList>
            <person name="Im H.S."/>
            <person name="Joung Y."/>
            <person name="Lee S.-S."/>
        </authorList>
    </citation>
    <scope>NUCLEOTIDE SEQUENCE [LARGE SCALE GENOMIC DNA]</scope>
    <source>
        <strain evidence="2 3">SW-16</strain>
    </source>
</reference>
<name>A0ABX6TJG6_9SPHI</name>
<feature type="domain" description="AbiTii" evidence="1">
    <location>
        <begin position="8"/>
        <end position="205"/>
    </location>
</feature>
<evidence type="ECO:0000313" key="2">
    <source>
        <dbReference type="EMBL" id="QNR85075.1"/>
    </source>
</evidence>
<proteinExistence type="predicted"/>
<dbReference type="RefSeq" id="WP_190327612.1">
    <property type="nucleotide sequence ID" value="NZ_CP061171.1"/>
</dbReference>
<organism evidence="2 3">
    <name type="scientific">Pedobacter riviphilus</name>
    <dbReference type="NCBI Taxonomy" id="2766984"/>
    <lineage>
        <taxon>Bacteria</taxon>
        <taxon>Pseudomonadati</taxon>
        <taxon>Bacteroidota</taxon>
        <taxon>Sphingobacteriia</taxon>
        <taxon>Sphingobacteriales</taxon>
        <taxon>Sphingobacteriaceae</taxon>
        <taxon>Pedobacter</taxon>
    </lineage>
</organism>
<dbReference type="Pfam" id="PF18864">
    <property type="entry name" value="AbiTii"/>
    <property type="match status" value="1"/>
</dbReference>
<gene>
    <name evidence="2" type="ORF">H9N25_00765</name>
</gene>
<sequence length="233" mass="26220">MERNQTFLLQQVIDDLLDPTLSVEAPLLKLKYFALLVKNSKLAAYTDLEINGYKDAKILPRYRQGLAALTINLQVGIDNYKKELPISMIEKPYASQLKYLPVPEGIKVIEFMIAKSGQKSDLITVAFPMESLHLLQGPAGKLYRTNLRPTVTEAWLTTNANILVQIPSTVRSRLLAFTMDIAESFGFDIQISKFKGNQIENNQIINNYFRNEIINQGDRNIVNTGNGSSLKGK</sequence>
<dbReference type="Proteomes" id="UP000516439">
    <property type="component" value="Chromosome"/>
</dbReference>
<evidence type="ECO:0000313" key="3">
    <source>
        <dbReference type="Proteomes" id="UP000516439"/>
    </source>
</evidence>
<dbReference type="InterPro" id="IPR041304">
    <property type="entry name" value="AbiTii"/>
</dbReference>
<keyword evidence="3" id="KW-1185">Reference proteome</keyword>
<accession>A0ABX6TJG6</accession>